<dbReference type="InterPro" id="IPR000640">
    <property type="entry name" value="EFG_V-like"/>
</dbReference>
<sequence>PGARENLDMSKFPVERIRNFSIIAHIDHGKSTLADRLLEITGAIAKTASNKQVLDKLQVERERGITVKAQTASLFYQHDGQTYLLNLIDTPGHVDFSYEVSRSISACQGVLLIVDANQGIQAQTVANFYLAFEAQLTIIPVINKIDLKNADPERVEKQIEKVFDIPKEECIRISAKLGTNVDQVLQEVVKRIPPVDDLFKALVFDSTFDHYRGVVANIALFGGRVSRGDKIVSAHLGKSYEVNELGLLRPDEHPTETLYAGQVGYVIAGMKEVKEAQIGDTLYLHKQPVEALPGFKPAKSMVFAGMYPMDQSEYTALRSAVEKLMLNDSSVTVQKDSSLALGAGWRLGFLGLLHMEVFNQRLEQEYNASVIVTAPTVPYKAVLASAKLIKEHGEEVITIINPAQFPDKSEVVKYLEPMVMGTIIAPDDFTGKIMTLCQSRRAVQKNMFYIDEHRVMIKYIFPLNEIVVDFYDQLKSMSSGYASFDYEDAGYEAADLIKMDFLLNGRPVEELATIVHKDKAYSAGKAICERLKESIPRQMFEIAVQAAIGSKIIARETIKAYRKNVLAKCYGGDVTRKMKLLKKQAEGKKKLRRIGNIDVPKDAFINVLKRK</sequence>
<dbReference type="FunFam" id="3.30.70.2570:FF:000001">
    <property type="entry name" value="Translation factor GUF1, mitochondrial"/>
    <property type="match status" value="1"/>
</dbReference>
<evidence type="ECO:0000259" key="10">
    <source>
        <dbReference type="PROSITE" id="PS51722"/>
    </source>
</evidence>
<keyword evidence="9" id="KW-0648">Protein biosynthesis</keyword>
<evidence type="ECO:0000256" key="5">
    <source>
        <dbReference type="ARBA" id="ARBA00023128"/>
    </source>
</evidence>
<evidence type="ECO:0000256" key="6">
    <source>
        <dbReference type="ARBA" id="ARBA00023134"/>
    </source>
</evidence>
<dbReference type="GO" id="GO:0045727">
    <property type="term" value="P:positive regulation of translation"/>
    <property type="evidence" value="ECO:0007669"/>
    <property type="project" value="UniProtKB-UniRule"/>
</dbReference>
<evidence type="ECO:0000256" key="7">
    <source>
        <dbReference type="ARBA" id="ARBA00023136"/>
    </source>
</evidence>
<dbReference type="InterPro" id="IPR035654">
    <property type="entry name" value="LepA_IV"/>
</dbReference>
<dbReference type="GO" id="GO:0005525">
    <property type="term" value="F:GTP binding"/>
    <property type="evidence" value="ECO:0007669"/>
    <property type="project" value="UniProtKB-UniRule"/>
</dbReference>
<dbReference type="Ensembl" id="ENSSGRT00000087398.1">
    <property type="protein sequence ID" value="ENSSGRP00000082079.1"/>
    <property type="gene ID" value="ENSSGRG00000041373.1"/>
</dbReference>
<dbReference type="Gene3D" id="3.30.70.870">
    <property type="entry name" value="Elongation Factor G (Translational Gtpase), domain 3"/>
    <property type="match status" value="1"/>
</dbReference>
<keyword evidence="5 9" id="KW-0496">Mitochondrion</keyword>
<dbReference type="FunFam" id="3.30.70.240:FF:000007">
    <property type="entry name" value="Translation factor GUF1, mitochondrial"/>
    <property type="match status" value="1"/>
</dbReference>
<evidence type="ECO:0000256" key="3">
    <source>
        <dbReference type="ARBA" id="ARBA00022792"/>
    </source>
</evidence>
<dbReference type="CDD" id="cd03699">
    <property type="entry name" value="EF4_II"/>
    <property type="match status" value="1"/>
</dbReference>
<keyword evidence="2 9" id="KW-0547">Nucleotide-binding</keyword>
<dbReference type="PANTHER" id="PTHR43512">
    <property type="entry name" value="TRANSLATION FACTOR GUF1-RELATED"/>
    <property type="match status" value="1"/>
</dbReference>
<dbReference type="NCBIfam" id="TIGR01393">
    <property type="entry name" value="lepA"/>
    <property type="match status" value="1"/>
</dbReference>
<accession>A0A672R0Y5</accession>
<reference evidence="11" key="2">
    <citation type="submission" date="2025-09" db="UniProtKB">
        <authorList>
            <consortium name="Ensembl"/>
        </authorList>
    </citation>
    <scope>IDENTIFICATION</scope>
</reference>
<reference evidence="11" key="1">
    <citation type="submission" date="2025-08" db="UniProtKB">
        <authorList>
            <consortium name="Ensembl"/>
        </authorList>
    </citation>
    <scope>IDENTIFICATION</scope>
</reference>
<dbReference type="Gene3D" id="2.40.30.10">
    <property type="entry name" value="Translation factors"/>
    <property type="match status" value="1"/>
</dbReference>
<dbReference type="InterPro" id="IPR009000">
    <property type="entry name" value="Transl_B-barrel_sf"/>
</dbReference>
<evidence type="ECO:0000256" key="1">
    <source>
        <dbReference type="ARBA" id="ARBA00005454"/>
    </source>
</evidence>
<feature type="binding site" evidence="9">
    <location>
        <begin position="24"/>
        <end position="31"/>
    </location>
    <ligand>
        <name>GTP</name>
        <dbReference type="ChEBI" id="CHEBI:37565"/>
    </ligand>
</feature>
<evidence type="ECO:0000313" key="11">
    <source>
        <dbReference type="Ensembl" id="ENSSGRP00000082079.1"/>
    </source>
</evidence>
<dbReference type="PROSITE" id="PS51722">
    <property type="entry name" value="G_TR_2"/>
    <property type="match status" value="1"/>
</dbReference>
<evidence type="ECO:0000256" key="4">
    <source>
        <dbReference type="ARBA" id="ARBA00022801"/>
    </source>
</evidence>
<dbReference type="Proteomes" id="UP000472262">
    <property type="component" value="Unassembled WGS sequence"/>
</dbReference>
<dbReference type="CDD" id="cd01890">
    <property type="entry name" value="LepA"/>
    <property type="match status" value="1"/>
</dbReference>
<comment type="catalytic activity">
    <reaction evidence="8">
        <text>GTP + H2O = GDP + phosphate + H(+)</text>
        <dbReference type="Rhea" id="RHEA:19669"/>
        <dbReference type="ChEBI" id="CHEBI:15377"/>
        <dbReference type="ChEBI" id="CHEBI:15378"/>
        <dbReference type="ChEBI" id="CHEBI:37565"/>
        <dbReference type="ChEBI" id="CHEBI:43474"/>
        <dbReference type="ChEBI" id="CHEBI:58189"/>
    </reaction>
    <physiologicalReaction direction="left-to-right" evidence="8">
        <dbReference type="Rhea" id="RHEA:19670"/>
    </physiologicalReaction>
</comment>
<dbReference type="SUPFAM" id="SSF50447">
    <property type="entry name" value="Translation proteins"/>
    <property type="match status" value="1"/>
</dbReference>
<dbReference type="InterPro" id="IPR013842">
    <property type="entry name" value="LepA_CTD"/>
</dbReference>
<evidence type="ECO:0000256" key="8">
    <source>
        <dbReference type="ARBA" id="ARBA00049117"/>
    </source>
</evidence>
<dbReference type="GO" id="GO:0097177">
    <property type="term" value="F:mitochondrial ribosome binding"/>
    <property type="evidence" value="ECO:0007669"/>
    <property type="project" value="TreeGrafter"/>
</dbReference>
<comment type="function">
    <text evidence="9">Promotes mitochondrial protein synthesis. May act as a fidelity factor of the translation reaction, by catalyzing a one-codon backward translocation of tRNAs on improperly translocated ribosomes. Binds to mitochondrial ribosomes in a GTP-dependent manner.</text>
</comment>
<dbReference type="SUPFAM" id="SSF54980">
    <property type="entry name" value="EF-G C-terminal domain-like"/>
    <property type="match status" value="2"/>
</dbReference>
<dbReference type="InterPro" id="IPR000795">
    <property type="entry name" value="T_Tr_GTP-bd_dom"/>
</dbReference>
<dbReference type="InterPro" id="IPR035647">
    <property type="entry name" value="EFG_III/V"/>
</dbReference>
<dbReference type="PRINTS" id="PR00315">
    <property type="entry name" value="ELONGATNFCT"/>
</dbReference>
<name>A0A672R0Y5_SINGR</name>
<dbReference type="Pfam" id="PF06421">
    <property type="entry name" value="LepA_C"/>
    <property type="match status" value="1"/>
</dbReference>
<dbReference type="CDD" id="cd03709">
    <property type="entry name" value="lepA_C"/>
    <property type="match status" value="1"/>
</dbReference>
<dbReference type="InterPro" id="IPR004161">
    <property type="entry name" value="EFTu-like_2"/>
</dbReference>
<dbReference type="InterPro" id="IPR038363">
    <property type="entry name" value="LepA_C_sf"/>
</dbReference>
<dbReference type="GO" id="GO:0003924">
    <property type="term" value="F:GTPase activity"/>
    <property type="evidence" value="ECO:0007669"/>
    <property type="project" value="UniProtKB-UniRule"/>
</dbReference>
<comment type="subcellular location">
    <subcellularLocation>
        <location evidence="9">Mitochondrion inner membrane</location>
        <topology evidence="9">Peripheral membrane protein</topology>
        <orientation evidence="9">Matrix side</orientation>
    </subcellularLocation>
</comment>
<dbReference type="NCBIfam" id="TIGR00231">
    <property type="entry name" value="small_GTP"/>
    <property type="match status" value="1"/>
</dbReference>
<dbReference type="Pfam" id="PF00009">
    <property type="entry name" value="GTP_EFTU"/>
    <property type="match status" value="1"/>
</dbReference>
<dbReference type="GO" id="GO:0006412">
    <property type="term" value="P:translation"/>
    <property type="evidence" value="ECO:0007669"/>
    <property type="project" value="UniProtKB-KW"/>
</dbReference>
<protein>
    <submittedName>
        <fullName evidence="11">GTP binding elongation factor GUF1</fullName>
    </submittedName>
</protein>
<evidence type="ECO:0000256" key="2">
    <source>
        <dbReference type="ARBA" id="ARBA00022741"/>
    </source>
</evidence>
<dbReference type="GO" id="GO:0005759">
    <property type="term" value="C:mitochondrial matrix"/>
    <property type="evidence" value="ECO:0007669"/>
    <property type="project" value="UniProtKB-UniRule"/>
</dbReference>
<organism evidence="11 12">
    <name type="scientific">Sinocyclocheilus grahami</name>
    <name type="common">Dianchi golden-line fish</name>
    <name type="synonym">Barbus grahami</name>
    <dbReference type="NCBI Taxonomy" id="75366"/>
    <lineage>
        <taxon>Eukaryota</taxon>
        <taxon>Metazoa</taxon>
        <taxon>Chordata</taxon>
        <taxon>Craniata</taxon>
        <taxon>Vertebrata</taxon>
        <taxon>Euteleostomi</taxon>
        <taxon>Actinopterygii</taxon>
        <taxon>Neopterygii</taxon>
        <taxon>Teleostei</taxon>
        <taxon>Ostariophysi</taxon>
        <taxon>Cypriniformes</taxon>
        <taxon>Cyprinidae</taxon>
        <taxon>Cyprininae</taxon>
        <taxon>Sinocyclocheilus</taxon>
    </lineage>
</organism>
<dbReference type="Pfam" id="PF03144">
    <property type="entry name" value="GTP_EFTU_D2"/>
    <property type="match status" value="1"/>
</dbReference>
<gene>
    <name evidence="11" type="primary">guf1</name>
</gene>
<feature type="binding site" evidence="9">
    <location>
        <begin position="89"/>
        <end position="93"/>
    </location>
    <ligand>
        <name>GTP</name>
        <dbReference type="ChEBI" id="CHEBI:37565"/>
    </ligand>
</feature>
<dbReference type="FunFam" id="3.30.70.870:FF:000004">
    <property type="entry name" value="Translation factor GUF1, mitochondrial"/>
    <property type="match status" value="1"/>
</dbReference>
<dbReference type="CDD" id="cd16260">
    <property type="entry name" value="EF4_III"/>
    <property type="match status" value="1"/>
</dbReference>
<dbReference type="InterPro" id="IPR006297">
    <property type="entry name" value="EF-4"/>
</dbReference>
<dbReference type="Gene3D" id="3.30.70.240">
    <property type="match status" value="1"/>
</dbReference>
<comment type="catalytic activity">
    <reaction evidence="9">
        <text>GTP + H2O = GDP + phosphate + H(+)</text>
        <dbReference type="Rhea" id="RHEA:19669"/>
        <dbReference type="ChEBI" id="CHEBI:15377"/>
        <dbReference type="ChEBI" id="CHEBI:15378"/>
        <dbReference type="ChEBI" id="CHEBI:37565"/>
        <dbReference type="ChEBI" id="CHEBI:43474"/>
        <dbReference type="ChEBI" id="CHEBI:58189"/>
        <dbReference type="EC" id="3.6.5.n1"/>
    </reaction>
</comment>
<dbReference type="GO" id="GO:0005743">
    <property type="term" value="C:mitochondrial inner membrane"/>
    <property type="evidence" value="ECO:0007669"/>
    <property type="project" value="UniProtKB-SubCell"/>
</dbReference>
<dbReference type="SUPFAM" id="SSF52540">
    <property type="entry name" value="P-loop containing nucleoside triphosphate hydrolases"/>
    <property type="match status" value="1"/>
</dbReference>
<comment type="similarity">
    <text evidence="9">Belongs to the GTP-binding elongation factor family. LepA subfamily.</text>
</comment>
<dbReference type="PANTHER" id="PTHR43512:SF7">
    <property type="entry name" value="TRANSLATION FACTOR GUF1, MITOCHONDRIAL"/>
    <property type="match status" value="1"/>
</dbReference>
<dbReference type="PROSITE" id="PS00301">
    <property type="entry name" value="G_TR_1"/>
    <property type="match status" value="1"/>
</dbReference>
<dbReference type="InterPro" id="IPR031157">
    <property type="entry name" value="G_TR_CS"/>
</dbReference>
<dbReference type="Pfam" id="PF00679">
    <property type="entry name" value="EFG_C"/>
    <property type="match status" value="1"/>
</dbReference>
<keyword evidence="7 9" id="KW-0472">Membrane</keyword>
<keyword evidence="6 9" id="KW-0342">GTP-binding</keyword>
<dbReference type="Gene3D" id="3.40.50.300">
    <property type="entry name" value="P-loop containing nucleotide triphosphate hydrolases"/>
    <property type="match status" value="1"/>
</dbReference>
<dbReference type="FunFam" id="2.40.30.10:FF:000015">
    <property type="entry name" value="Translation factor GUF1, mitochondrial"/>
    <property type="match status" value="1"/>
</dbReference>
<dbReference type="AlphaFoldDB" id="A0A672R0Y5"/>
<comment type="similarity">
    <text evidence="1">Belongs to the TRAFAC class translation factor GTPase superfamily. Classic translation factor GTPase family. LepA subfamily.</text>
</comment>
<proteinExistence type="inferred from homology"/>
<dbReference type="Gene3D" id="3.30.70.2570">
    <property type="entry name" value="Elongation factor 4, C-terminal domain"/>
    <property type="match status" value="1"/>
</dbReference>
<keyword evidence="4 9" id="KW-0378">Hydrolase</keyword>
<evidence type="ECO:0000256" key="9">
    <source>
        <dbReference type="HAMAP-Rule" id="MF_03137"/>
    </source>
</evidence>
<evidence type="ECO:0000313" key="12">
    <source>
        <dbReference type="Proteomes" id="UP000472262"/>
    </source>
</evidence>
<feature type="domain" description="Tr-type G" evidence="10">
    <location>
        <begin position="15"/>
        <end position="196"/>
    </location>
</feature>
<keyword evidence="12" id="KW-1185">Reference proteome</keyword>
<dbReference type="HAMAP" id="MF_00071">
    <property type="entry name" value="LepA"/>
    <property type="match status" value="1"/>
</dbReference>
<keyword evidence="3 9" id="KW-0999">Mitochondrion inner membrane</keyword>
<feature type="binding site" evidence="9">
    <location>
        <begin position="143"/>
        <end position="146"/>
    </location>
    <ligand>
        <name>GTP</name>
        <dbReference type="ChEBI" id="CHEBI:37565"/>
    </ligand>
</feature>
<dbReference type="FunFam" id="3.40.50.300:FF:000078">
    <property type="entry name" value="Elongation factor 4"/>
    <property type="match status" value="1"/>
</dbReference>
<dbReference type="InterPro" id="IPR027417">
    <property type="entry name" value="P-loop_NTPase"/>
</dbReference>
<dbReference type="InterPro" id="IPR005225">
    <property type="entry name" value="Small_GTP-bd"/>
</dbReference>